<reference evidence="7" key="1">
    <citation type="submission" date="2020-10" db="EMBL/GenBank/DDBJ databases">
        <title>Bacterium isolated from coastal waters sediment.</title>
        <authorList>
            <person name="Chen R.-J."/>
            <person name="Lu D.-C."/>
            <person name="Zhu K.-L."/>
            <person name="Du Z.-J."/>
        </authorList>
    </citation>
    <scope>NUCLEOTIDE SEQUENCE</scope>
    <source>
        <strain evidence="7">N1Y112</strain>
    </source>
</reference>
<dbReference type="Proteomes" id="UP000640333">
    <property type="component" value="Unassembled WGS sequence"/>
</dbReference>
<keyword evidence="7" id="KW-0966">Cell projection</keyword>
<dbReference type="GO" id="GO:0071973">
    <property type="term" value="P:bacterial-type flagellum-dependent cell motility"/>
    <property type="evidence" value="ECO:0007669"/>
    <property type="project" value="TreeGrafter"/>
</dbReference>
<evidence type="ECO:0000256" key="1">
    <source>
        <dbReference type="ARBA" id="ARBA00004514"/>
    </source>
</evidence>
<evidence type="ECO:0000256" key="5">
    <source>
        <dbReference type="ARBA" id="ARBA00023186"/>
    </source>
</evidence>
<evidence type="ECO:0000256" key="2">
    <source>
        <dbReference type="ARBA" id="ARBA00008787"/>
    </source>
</evidence>
<dbReference type="AlphaFoldDB" id="A0A8J7FHV2"/>
<dbReference type="InterPro" id="IPR003713">
    <property type="entry name" value="FliS"/>
</dbReference>
<dbReference type="PANTHER" id="PTHR34773">
    <property type="entry name" value="FLAGELLAR SECRETION CHAPERONE FLIS"/>
    <property type="match status" value="1"/>
</dbReference>
<keyword evidence="5" id="KW-0143">Chaperone</keyword>
<dbReference type="SUPFAM" id="SSF101116">
    <property type="entry name" value="Flagellar export chaperone FliS"/>
    <property type="match status" value="1"/>
</dbReference>
<keyword evidence="3 6" id="KW-0963">Cytoplasm</keyword>
<dbReference type="GO" id="GO:0005829">
    <property type="term" value="C:cytosol"/>
    <property type="evidence" value="ECO:0007669"/>
    <property type="project" value="UniProtKB-SubCell"/>
</dbReference>
<name>A0A8J7FHV2_9GAMM</name>
<keyword evidence="8" id="KW-1185">Reference proteome</keyword>
<accession>A0A8J7FHV2</accession>
<keyword evidence="4 6" id="KW-1005">Bacterial flagellum biogenesis</keyword>
<dbReference type="CDD" id="cd16098">
    <property type="entry name" value="FliS"/>
    <property type="match status" value="1"/>
</dbReference>
<dbReference type="PANTHER" id="PTHR34773:SF1">
    <property type="entry name" value="FLAGELLAR SECRETION CHAPERONE FLIS"/>
    <property type="match status" value="1"/>
</dbReference>
<dbReference type="InterPro" id="IPR036584">
    <property type="entry name" value="FliS_sf"/>
</dbReference>
<dbReference type="PIRSF" id="PIRSF039090">
    <property type="entry name" value="Flis"/>
    <property type="match status" value="1"/>
</dbReference>
<evidence type="ECO:0000256" key="3">
    <source>
        <dbReference type="ARBA" id="ARBA00022490"/>
    </source>
</evidence>
<dbReference type="RefSeq" id="WP_193951930.1">
    <property type="nucleotide sequence ID" value="NZ_JADEYS010000003.1"/>
</dbReference>
<dbReference type="GO" id="GO:0044780">
    <property type="term" value="P:bacterial-type flagellum assembly"/>
    <property type="evidence" value="ECO:0007669"/>
    <property type="project" value="InterPro"/>
</dbReference>
<comment type="caution">
    <text evidence="7">The sequence shown here is derived from an EMBL/GenBank/DDBJ whole genome shotgun (WGS) entry which is preliminary data.</text>
</comment>
<proteinExistence type="inferred from homology"/>
<evidence type="ECO:0000313" key="8">
    <source>
        <dbReference type="Proteomes" id="UP000640333"/>
    </source>
</evidence>
<evidence type="ECO:0000313" key="7">
    <source>
        <dbReference type="EMBL" id="MBE9396373.1"/>
    </source>
</evidence>
<keyword evidence="7" id="KW-0282">Flagellum</keyword>
<dbReference type="NCBIfam" id="TIGR00208">
    <property type="entry name" value="fliS"/>
    <property type="match status" value="1"/>
</dbReference>
<comment type="subcellular location">
    <subcellularLocation>
        <location evidence="1 6">Cytoplasm</location>
        <location evidence="1 6">Cytosol</location>
    </subcellularLocation>
</comment>
<protein>
    <recommendedName>
        <fullName evidence="6">Flagellar secretion chaperone FliS</fullName>
    </recommendedName>
</protein>
<sequence>MSVNLNALKQYQNVDLRATAETASPHKLIEMLIDGALGAMAKAKGAIERGSIEERTQHVNKAVEIVIGLRGSLDHEKGGEVSGNLDSLYEYMTRTLMLANRENDGERVQEVMNLMLEIKQGWAGMPEDVKQGKAAAENA</sequence>
<dbReference type="Pfam" id="PF02561">
    <property type="entry name" value="FliS"/>
    <property type="match status" value="1"/>
</dbReference>
<dbReference type="EMBL" id="JADEYS010000003">
    <property type="protein sequence ID" value="MBE9396373.1"/>
    <property type="molecule type" value="Genomic_DNA"/>
</dbReference>
<dbReference type="Gene3D" id="1.20.120.340">
    <property type="entry name" value="Flagellar protein FliS"/>
    <property type="match status" value="1"/>
</dbReference>
<organism evidence="7 8">
    <name type="scientific">Pontibacterium sinense</name>
    <dbReference type="NCBI Taxonomy" id="2781979"/>
    <lineage>
        <taxon>Bacteria</taxon>
        <taxon>Pseudomonadati</taxon>
        <taxon>Pseudomonadota</taxon>
        <taxon>Gammaproteobacteria</taxon>
        <taxon>Oceanospirillales</taxon>
        <taxon>Oceanospirillaceae</taxon>
        <taxon>Pontibacterium</taxon>
    </lineage>
</organism>
<evidence type="ECO:0000256" key="4">
    <source>
        <dbReference type="ARBA" id="ARBA00022795"/>
    </source>
</evidence>
<gene>
    <name evidence="7" type="primary">fliS</name>
    <name evidence="7" type="ORF">IOQ59_03770</name>
</gene>
<keyword evidence="7" id="KW-0969">Cilium</keyword>
<comment type="similarity">
    <text evidence="2 6">Belongs to the FliS family.</text>
</comment>
<evidence type="ECO:0000256" key="6">
    <source>
        <dbReference type="PIRNR" id="PIRNR039090"/>
    </source>
</evidence>